<keyword evidence="2" id="KW-1185">Reference proteome</keyword>
<reference evidence="1" key="1">
    <citation type="submission" date="2016-11" db="EMBL/GenBank/DDBJ databases">
        <title>The genome sequence of Colletotrichum cuscutae.</title>
        <authorList>
            <person name="Baroncelli R."/>
        </authorList>
    </citation>
    <scope>NUCLEOTIDE SEQUENCE</scope>
    <source>
        <strain evidence="1">IMI 304802</strain>
    </source>
</reference>
<organism evidence="1 2">
    <name type="scientific">Colletotrichum cuscutae</name>
    <dbReference type="NCBI Taxonomy" id="1209917"/>
    <lineage>
        <taxon>Eukaryota</taxon>
        <taxon>Fungi</taxon>
        <taxon>Dikarya</taxon>
        <taxon>Ascomycota</taxon>
        <taxon>Pezizomycotina</taxon>
        <taxon>Sordariomycetes</taxon>
        <taxon>Hypocreomycetidae</taxon>
        <taxon>Glomerellales</taxon>
        <taxon>Glomerellaceae</taxon>
        <taxon>Colletotrichum</taxon>
        <taxon>Colletotrichum acutatum species complex</taxon>
    </lineage>
</organism>
<evidence type="ECO:0000313" key="1">
    <source>
        <dbReference type="EMBL" id="KAK1467864.1"/>
    </source>
</evidence>
<sequence>MAKKDALMLGGAALRGGQDLAVMGLSFVCREGLARRVLHQTLDSEYLRLPKFSFAAARRHVHGCTQVITVRATVSRDQTRELHAAKEERLALCTVIWGAIRWDESAAVTGGPSFHNHVAW</sequence>
<evidence type="ECO:0000313" key="2">
    <source>
        <dbReference type="Proteomes" id="UP001239213"/>
    </source>
</evidence>
<dbReference type="Proteomes" id="UP001239213">
    <property type="component" value="Unassembled WGS sequence"/>
</dbReference>
<comment type="caution">
    <text evidence="1">The sequence shown here is derived from an EMBL/GenBank/DDBJ whole genome shotgun (WGS) entry which is preliminary data.</text>
</comment>
<dbReference type="AlphaFoldDB" id="A0AAI9UZR7"/>
<accession>A0AAI9UZR7</accession>
<proteinExistence type="predicted"/>
<gene>
    <name evidence="1" type="ORF">CCUS01_06821</name>
</gene>
<dbReference type="EMBL" id="MPDP01000255">
    <property type="protein sequence ID" value="KAK1467864.1"/>
    <property type="molecule type" value="Genomic_DNA"/>
</dbReference>
<name>A0AAI9UZR7_9PEZI</name>
<protein>
    <submittedName>
        <fullName evidence="1">Uncharacterized protein</fullName>
    </submittedName>
</protein>